<dbReference type="AlphaFoldDB" id="A0A9P0E9T4"/>
<evidence type="ECO:0000313" key="2">
    <source>
        <dbReference type="Proteomes" id="UP001152798"/>
    </source>
</evidence>
<dbReference type="Proteomes" id="UP001152798">
    <property type="component" value="Chromosome 2"/>
</dbReference>
<protein>
    <submittedName>
        <fullName evidence="1">Uncharacterized protein</fullName>
    </submittedName>
</protein>
<keyword evidence="2" id="KW-1185">Reference proteome</keyword>
<organism evidence="1 2">
    <name type="scientific">Nezara viridula</name>
    <name type="common">Southern green stink bug</name>
    <name type="synonym">Cimex viridulus</name>
    <dbReference type="NCBI Taxonomy" id="85310"/>
    <lineage>
        <taxon>Eukaryota</taxon>
        <taxon>Metazoa</taxon>
        <taxon>Ecdysozoa</taxon>
        <taxon>Arthropoda</taxon>
        <taxon>Hexapoda</taxon>
        <taxon>Insecta</taxon>
        <taxon>Pterygota</taxon>
        <taxon>Neoptera</taxon>
        <taxon>Paraneoptera</taxon>
        <taxon>Hemiptera</taxon>
        <taxon>Heteroptera</taxon>
        <taxon>Panheteroptera</taxon>
        <taxon>Pentatomomorpha</taxon>
        <taxon>Pentatomoidea</taxon>
        <taxon>Pentatomidae</taxon>
        <taxon>Pentatominae</taxon>
        <taxon>Nezara</taxon>
    </lineage>
</organism>
<dbReference type="EMBL" id="OV725078">
    <property type="protein sequence ID" value="CAH1394241.1"/>
    <property type="molecule type" value="Genomic_DNA"/>
</dbReference>
<sequence>MSLCWRIAHSSRRALSSSSVARALIRLPRLSHKCSMGFKSGVAGQAKPSILFC</sequence>
<gene>
    <name evidence="1" type="ORF">NEZAVI_LOCUS4772</name>
</gene>
<reference evidence="1" key="1">
    <citation type="submission" date="2022-01" db="EMBL/GenBank/DDBJ databases">
        <authorList>
            <person name="King R."/>
        </authorList>
    </citation>
    <scope>NUCLEOTIDE SEQUENCE</scope>
</reference>
<accession>A0A9P0E9T4</accession>
<proteinExistence type="predicted"/>
<name>A0A9P0E9T4_NEZVI</name>
<evidence type="ECO:0000313" key="1">
    <source>
        <dbReference type="EMBL" id="CAH1394241.1"/>
    </source>
</evidence>